<organism evidence="2 3">
    <name type="scientific">Galliscardovia ingluviei</name>
    <dbReference type="NCBI Taxonomy" id="1769422"/>
    <lineage>
        <taxon>Bacteria</taxon>
        <taxon>Bacillati</taxon>
        <taxon>Actinomycetota</taxon>
        <taxon>Actinomycetes</taxon>
        <taxon>Bifidobacteriales</taxon>
        <taxon>Bifidobacteriaceae</taxon>
        <taxon>Galliscardovia</taxon>
    </lineage>
</organism>
<dbReference type="Proteomes" id="UP000619536">
    <property type="component" value="Unassembled WGS sequence"/>
</dbReference>
<dbReference type="Pfam" id="PF13384">
    <property type="entry name" value="HTH_23"/>
    <property type="match status" value="1"/>
</dbReference>
<dbReference type="EMBL" id="BMDH01000006">
    <property type="protein sequence ID" value="GGI15470.1"/>
    <property type="molecule type" value="Genomic_DNA"/>
</dbReference>
<accession>A0A8J3EXY1</accession>
<keyword evidence="1" id="KW-0175">Coiled coil</keyword>
<feature type="coiled-coil region" evidence="1">
    <location>
        <begin position="60"/>
        <end position="87"/>
    </location>
</feature>
<dbReference type="RefSeq" id="WP_188355770.1">
    <property type="nucleotide sequence ID" value="NZ_BMDH01000006.1"/>
</dbReference>
<reference evidence="2" key="1">
    <citation type="journal article" date="2014" name="Int. J. Syst. Evol. Microbiol.">
        <title>Complete genome sequence of Corynebacterium casei LMG S-19264T (=DSM 44701T), isolated from a smear-ripened cheese.</title>
        <authorList>
            <consortium name="US DOE Joint Genome Institute (JGI-PGF)"/>
            <person name="Walter F."/>
            <person name="Albersmeier A."/>
            <person name="Kalinowski J."/>
            <person name="Ruckert C."/>
        </authorList>
    </citation>
    <scope>NUCLEOTIDE SEQUENCE</scope>
    <source>
        <strain evidence="2">CCM 8606</strain>
    </source>
</reference>
<comment type="caution">
    <text evidence="2">The sequence shown here is derived from an EMBL/GenBank/DDBJ whole genome shotgun (WGS) entry which is preliminary data.</text>
</comment>
<name>A0A8J3EXY1_9BIFI</name>
<evidence type="ECO:0000313" key="2">
    <source>
        <dbReference type="EMBL" id="GGI15470.1"/>
    </source>
</evidence>
<keyword evidence="3" id="KW-1185">Reference proteome</keyword>
<sequence length="123" mass="13942">MSQTYTVRAIPDGKYWALEIPELDQYTMATNVKEIRSMAQDFITVVTGEQNPQLNIQYAIPNEVEESIQLKAEAQRLEQEAQHKQRQAALSLHSNGMTLRDIGALLGISYQRVHQLLRTTVSA</sequence>
<proteinExistence type="predicted"/>
<gene>
    <name evidence="2" type="ORF">GCM10007377_16060</name>
</gene>
<dbReference type="AlphaFoldDB" id="A0A8J3EXY1"/>
<dbReference type="InterPro" id="IPR013324">
    <property type="entry name" value="RNA_pol_sigma_r3/r4-like"/>
</dbReference>
<protein>
    <submittedName>
        <fullName evidence="2">Uncharacterized protein</fullName>
    </submittedName>
</protein>
<reference evidence="2" key="2">
    <citation type="submission" date="2020-09" db="EMBL/GenBank/DDBJ databases">
        <authorList>
            <person name="Sun Q."/>
            <person name="Sedlacek I."/>
        </authorList>
    </citation>
    <scope>NUCLEOTIDE SEQUENCE</scope>
    <source>
        <strain evidence="2">CCM 8606</strain>
    </source>
</reference>
<evidence type="ECO:0000313" key="3">
    <source>
        <dbReference type="Proteomes" id="UP000619536"/>
    </source>
</evidence>
<dbReference type="SUPFAM" id="SSF88659">
    <property type="entry name" value="Sigma3 and sigma4 domains of RNA polymerase sigma factors"/>
    <property type="match status" value="1"/>
</dbReference>
<evidence type="ECO:0000256" key="1">
    <source>
        <dbReference type="SAM" id="Coils"/>
    </source>
</evidence>